<dbReference type="GO" id="GO:0005524">
    <property type="term" value="F:ATP binding"/>
    <property type="evidence" value="ECO:0007669"/>
    <property type="project" value="UniProtKB-UniRule"/>
</dbReference>
<comment type="caution">
    <text evidence="3">The sequence shown here is derived from an EMBL/GenBank/DDBJ whole genome shotgun (WGS) entry which is preliminary data.</text>
</comment>
<feature type="domain" description="ATP-grasp" evidence="2">
    <location>
        <begin position="122"/>
        <end position="322"/>
    </location>
</feature>
<reference evidence="3" key="1">
    <citation type="journal article" date="2021" name="PeerJ">
        <title>Extensive microbial diversity within the chicken gut microbiome revealed by metagenomics and culture.</title>
        <authorList>
            <person name="Gilroy R."/>
            <person name="Ravi A."/>
            <person name="Getino M."/>
            <person name="Pursley I."/>
            <person name="Horton D.L."/>
            <person name="Alikhan N.F."/>
            <person name="Baker D."/>
            <person name="Gharbi K."/>
            <person name="Hall N."/>
            <person name="Watson M."/>
            <person name="Adriaenssens E.M."/>
            <person name="Foster-Nyarko E."/>
            <person name="Jarju S."/>
            <person name="Secka A."/>
            <person name="Antonio M."/>
            <person name="Oren A."/>
            <person name="Chaudhuri R.R."/>
            <person name="La Ragione R."/>
            <person name="Hildebrand F."/>
            <person name="Pallen M.J."/>
        </authorList>
    </citation>
    <scope>NUCLEOTIDE SEQUENCE</scope>
    <source>
        <strain evidence="3">ChiHecec2B26-7398</strain>
    </source>
</reference>
<reference evidence="3" key="2">
    <citation type="submission" date="2021-04" db="EMBL/GenBank/DDBJ databases">
        <authorList>
            <person name="Gilroy R."/>
        </authorList>
    </citation>
    <scope>NUCLEOTIDE SEQUENCE</scope>
    <source>
        <strain evidence="3">ChiHecec2B26-7398</strain>
    </source>
</reference>
<sequence length="404" mass="42905">MPGVLPVLLGGDANVYGMARSFWEAFGVRSVAVCRRALPALAATRLLQTVVCRPDLGCDAVFVRTLAAVARAFPARARLLVPCADDYALQLARCQSALAAHYRFACPPPALVGRLGQKPGFAAACAAQGLRTPQTVLLGPGAPLPTALPFGWPAVVKPADQAAYAPCRFAGRRKVYLARDRAQLGAIAAAAAQGGYRGGWLVQEYIPGPDTALGVVNIYCAQDGTAAWAVQAQVLVQERTPEGTGNYAALLVEPARQDAALLAALRALLQQSGWRGFANFDLKYAPGGEPVLFEMNPRPGRSSYACTAAGANLALPLAADLLDGCPPAAPALRPAVWYTAPWGVVRRFCPGRAALQRAAVLRRRGRGRRHLLADGEGPARRVWFLLRQAGYWRKVGAQWRAGAL</sequence>
<organism evidence="3 4">
    <name type="scientific">Candidatus Gemmiger excrementipullorum</name>
    <dbReference type="NCBI Taxonomy" id="2838610"/>
    <lineage>
        <taxon>Bacteria</taxon>
        <taxon>Bacillati</taxon>
        <taxon>Bacillota</taxon>
        <taxon>Clostridia</taxon>
        <taxon>Eubacteriales</taxon>
        <taxon>Gemmiger</taxon>
    </lineage>
</organism>
<dbReference type="InterPro" id="IPR011761">
    <property type="entry name" value="ATP-grasp"/>
</dbReference>
<dbReference type="PROSITE" id="PS50975">
    <property type="entry name" value="ATP_GRASP"/>
    <property type="match status" value="1"/>
</dbReference>
<evidence type="ECO:0000256" key="1">
    <source>
        <dbReference type="PROSITE-ProRule" id="PRU00409"/>
    </source>
</evidence>
<evidence type="ECO:0000313" key="3">
    <source>
        <dbReference type="EMBL" id="HIX94172.1"/>
    </source>
</evidence>
<dbReference type="Proteomes" id="UP000886751">
    <property type="component" value="Unassembled WGS sequence"/>
</dbReference>
<dbReference type="Gene3D" id="3.30.470.20">
    <property type="entry name" value="ATP-grasp fold, B domain"/>
    <property type="match status" value="1"/>
</dbReference>
<accession>A0A9D1XZW4</accession>
<keyword evidence="1" id="KW-0067">ATP-binding</keyword>
<name>A0A9D1XZW4_9FIRM</name>
<proteinExistence type="predicted"/>
<dbReference type="GO" id="GO:0046872">
    <property type="term" value="F:metal ion binding"/>
    <property type="evidence" value="ECO:0007669"/>
    <property type="project" value="InterPro"/>
</dbReference>
<dbReference type="SUPFAM" id="SSF56059">
    <property type="entry name" value="Glutathione synthetase ATP-binding domain-like"/>
    <property type="match status" value="1"/>
</dbReference>
<dbReference type="EMBL" id="DXEI01000030">
    <property type="protein sequence ID" value="HIX94172.1"/>
    <property type="molecule type" value="Genomic_DNA"/>
</dbReference>
<keyword evidence="1" id="KW-0547">Nucleotide-binding</keyword>
<dbReference type="AlphaFoldDB" id="A0A9D1XZW4"/>
<protein>
    <recommendedName>
        <fullName evidence="2">ATP-grasp domain-containing protein</fullName>
    </recommendedName>
</protein>
<gene>
    <name evidence="3" type="ORF">H9846_01795</name>
</gene>
<evidence type="ECO:0000259" key="2">
    <source>
        <dbReference type="PROSITE" id="PS50975"/>
    </source>
</evidence>
<evidence type="ECO:0000313" key="4">
    <source>
        <dbReference type="Proteomes" id="UP000886751"/>
    </source>
</evidence>